<organism evidence="8 9">
    <name type="scientific">Spinacia oleracea</name>
    <name type="common">Spinach</name>
    <dbReference type="NCBI Taxonomy" id="3562"/>
    <lineage>
        <taxon>Eukaryota</taxon>
        <taxon>Viridiplantae</taxon>
        <taxon>Streptophyta</taxon>
        <taxon>Embryophyta</taxon>
        <taxon>Tracheophyta</taxon>
        <taxon>Spermatophyta</taxon>
        <taxon>Magnoliopsida</taxon>
        <taxon>eudicotyledons</taxon>
        <taxon>Gunneridae</taxon>
        <taxon>Pentapetalae</taxon>
        <taxon>Caryophyllales</taxon>
        <taxon>Chenopodiaceae</taxon>
        <taxon>Chenopodioideae</taxon>
        <taxon>Anserineae</taxon>
        <taxon>Spinacia</taxon>
    </lineage>
</organism>
<dbReference type="Gene3D" id="3.30.730.10">
    <property type="entry name" value="AP2/ERF domain"/>
    <property type="match status" value="1"/>
</dbReference>
<dbReference type="AlphaFoldDB" id="A0A9R0I667"/>
<dbReference type="SMART" id="SM00380">
    <property type="entry name" value="AP2"/>
    <property type="match status" value="1"/>
</dbReference>
<dbReference type="PANTHER" id="PTHR31190">
    <property type="entry name" value="DNA-BINDING DOMAIN"/>
    <property type="match status" value="1"/>
</dbReference>
<feature type="domain" description="AP2/ERF" evidence="7">
    <location>
        <begin position="125"/>
        <end position="183"/>
    </location>
</feature>
<dbReference type="InterPro" id="IPR016177">
    <property type="entry name" value="DNA-bd_dom_sf"/>
</dbReference>
<feature type="compositionally biased region" description="Basic and acidic residues" evidence="6">
    <location>
        <begin position="199"/>
        <end position="216"/>
    </location>
</feature>
<evidence type="ECO:0000256" key="2">
    <source>
        <dbReference type="ARBA" id="ARBA00023015"/>
    </source>
</evidence>
<keyword evidence="5" id="KW-0539">Nucleus</keyword>
<evidence type="ECO:0000256" key="6">
    <source>
        <dbReference type="SAM" id="MobiDB-lite"/>
    </source>
</evidence>
<dbReference type="GO" id="GO:0003700">
    <property type="term" value="F:DNA-binding transcription factor activity"/>
    <property type="evidence" value="ECO:0007669"/>
    <property type="project" value="InterPro"/>
</dbReference>
<dbReference type="InterPro" id="IPR001471">
    <property type="entry name" value="AP2/ERF_dom"/>
</dbReference>
<evidence type="ECO:0000256" key="3">
    <source>
        <dbReference type="ARBA" id="ARBA00023125"/>
    </source>
</evidence>
<dbReference type="GeneID" id="110783239"/>
<dbReference type="PROSITE" id="PS51032">
    <property type="entry name" value="AP2_ERF"/>
    <property type="match status" value="1"/>
</dbReference>
<dbReference type="OrthoDB" id="1733429at2759"/>
<keyword evidence="3" id="KW-0238">DNA-binding</keyword>
<dbReference type="GO" id="GO:0009873">
    <property type="term" value="P:ethylene-activated signaling pathway"/>
    <property type="evidence" value="ECO:0007669"/>
    <property type="project" value="InterPro"/>
</dbReference>
<dbReference type="KEGG" id="soe:110783239"/>
<sequence>MESLLAPDTATALQLIENHLFDDQLHSRASTLTTNDHLISSKSSLFSGGSTTFNISFSTTSISSTEGLCHDDTRDLLQYIYSSLDEEGVDYDETFRIFSSQQLPQKVDERQNNNNNNSNSNSNGNYIGVRRRPWGRFAAEIRDPTRKGYRIWLGTYNTAIEAARAYDRAAFDIRGNKARLNFPHEVESWSSSSKRRRTNDHEKVQQIGEKRQRVDDGGERELLLESYCSN</sequence>
<evidence type="ECO:0000256" key="4">
    <source>
        <dbReference type="ARBA" id="ARBA00023163"/>
    </source>
</evidence>
<feature type="compositionally biased region" description="Low complexity" evidence="6">
    <location>
        <begin position="112"/>
        <end position="125"/>
    </location>
</feature>
<dbReference type="GO" id="GO:0003677">
    <property type="term" value="F:DNA binding"/>
    <property type="evidence" value="ECO:0007669"/>
    <property type="project" value="UniProtKB-KW"/>
</dbReference>
<feature type="region of interest" description="Disordered" evidence="6">
    <location>
        <begin position="103"/>
        <end position="127"/>
    </location>
</feature>
<reference evidence="9" key="2">
    <citation type="submission" date="2025-08" db="UniProtKB">
        <authorList>
            <consortium name="RefSeq"/>
        </authorList>
    </citation>
    <scope>IDENTIFICATION</scope>
    <source>
        <tissue evidence="9">Leaf</tissue>
    </source>
</reference>
<proteinExistence type="predicted"/>
<dbReference type="Pfam" id="PF00847">
    <property type="entry name" value="AP2"/>
    <property type="match status" value="1"/>
</dbReference>
<dbReference type="SUPFAM" id="SSF54171">
    <property type="entry name" value="DNA-binding domain"/>
    <property type="match status" value="1"/>
</dbReference>
<evidence type="ECO:0000259" key="7">
    <source>
        <dbReference type="PROSITE" id="PS51032"/>
    </source>
</evidence>
<dbReference type="FunFam" id="3.30.730.10:FF:000001">
    <property type="entry name" value="Ethylene-responsive transcription factor 2"/>
    <property type="match status" value="1"/>
</dbReference>
<accession>A0A9R0I667</accession>
<protein>
    <submittedName>
        <fullName evidence="9">Ethylene-responsive transcription factor ERF098-like</fullName>
    </submittedName>
</protein>
<dbReference type="GO" id="GO:0005634">
    <property type="term" value="C:nucleus"/>
    <property type="evidence" value="ECO:0007669"/>
    <property type="project" value="UniProtKB-SubCell"/>
</dbReference>
<dbReference type="PANTHER" id="PTHR31190:SF476">
    <property type="entry name" value="ETHYLENE-RESPONSIVE TRANSCRIPTION FACTOR 1"/>
    <property type="match status" value="1"/>
</dbReference>
<evidence type="ECO:0000256" key="1">
    <source>
        <dbReference type="ARBA" id="ARBA00004123"/>
    </source>
</evidence>
<comment type="subcellular location">
    <subcellularLocation>
        <location evidence="1">Nucleus</location>
    </subcellularLocation>
</comment>
<reference evidence="8" key="1">
    <citation type="journal article" date="2021" name="Nat. Commun.">
        <title>Genomic analyses provide insights into spinach domestication and the genetic basis of agronomic traits.</title>
        <authorList>
            <person name="Cai X."/>
            <person name="Sun X."/>
            <person name="Xu C."/>
            <person name="Sun H."/>
            <person name="Wang X."/>
            <person name="Ge C."/>
            <person name="Zhang Z."/>
            <person name="Wang Q."/>
            <person name="Fei Z."/>
            <person name="Jiao C."/>
            <person name="Wang Q."/>
        </authorList>
    </citation>
    <scope>NUCLEOTIDE SEQUENCE [LARGE SCALE GENOMIC DNA]</scope>
    <source>
        <strain evidence="8">cv. Varoflay</strain>
    </source>
</reference>
<dbReference type="RefSeq" id="XP_021843242.1">
    <property type="nucleotide sequence ID" value="XM_021987550.2"/>
</dbReference>
<evidence type="ECO:0000256" key="5">
    <source>
        <dbReference type="ARBA" id="ARBA00023242"/>
    </source>
</evidence>
<gene>
    <name evidence="9" type="primary">LOC110783239</name>
</gene>
<evidence type="ECO:0000313" key="8">
    <source>
        <dbReference type="Proteomes" id="UP000813463"/>
    </source>
</evidence>
<dbReference type="Proteomes" id="UP000813463">
    <property type="component" value="Chromosome 4"/>
</dbReference>
<evidence type="ECO:0000313" key="9">
    <source>
        <dbReference type="RefSeq" id="XP_021843242.1"/>
    </source>
</evidence>
<dbReference type="InterPro" id="IPR036955">
    <property type="entry name" value="AP2/ERF_dom_sf"/>
</dbReference>
<feature type="region of interest" description="Disordered" evidence="6">
    <location>
        <begin position="184"/>
        <end position="216"/>
    </location>
</feature>
<dbReference type="CDD" id="cd00018">
    <property type="entry name" value="AP2"/>
    <property type="match status" value="1"/>
</dbReference>
<name>A0A9R0I667_SPIOL</name>
<dbReference type="InterPro" id="IPR044808">
    <property type="entry name" value="ERF_plant"/>
</dbReference>
<dbReference type="PRINTS" id="PR00367">
    <property type="entry name" value="ETHRSPELEMNT"/>
</dbReference>
<keyword evidence="4" id="KW-0804">Transcription</keyword>
<keyword evidence="2" id="KW-0805">Transcription regulation</keyword>
<keyword evidence="8" id="KW-1185">Reference proteome</keyword>